<dbReference type="Proteomes" id="UP000002457">
    <property type="component" value="Chromosome"/>
</dbReference>
<dbReference type="InterPro" id="IPR029068">
    <property type="entry name" value="Glyas_Bleomycin-R_OHBP_Dase"/>
</dbReference>
<protein>
    <submittedName>
        <fullName evidence="1">Uncharacterized protein</fullName>
    </submittedName>
</protein>
<proteinExistence type="predicted"/>
<dbReference type="KEGG" id="mpl:Mpal_1937"/>
<evidence type="ECO:0000313" key="2">
    <source>
        <dbReference type="Proteomes" id="UP000002457"/>
    </source>
</evidence>
<dbReference type="AlphaFoldDB" id="B8GKU5"/>
<gene>
    <name evidence="1" type="ordered locus">Mpal_1937</name>
</gene>
<accession>B8GKU5</accession>
<dbReference type="Gene3D" id="3.10.180.10">
    <property type="entry name" value="2,3-Dihydroxybiphenyl 1,2-Dioxygenase, domain 1"/>
    <property type="match status" value="1"/>
</dbReference>
<organism evidence="1 2">
    <name type="scientific">Methanosphaerula palustris (strain ATCC BAA-1556 / DSM 19958 / E1-9c)</name>
    <dbReference type="NCBI Taxonomy" id="521011"/>
    <lineage>
        <taxon>Archaea</taxon>
        <taxon>Methanobacteriati</taxon>
        <taxon>Methanobacteriota</taxon>
        <taxon>Stenosarchaea group</taxon>
        <taxon>Methanomicrobia</taxon>
        <taxon>Methanomicrobiales</taxon>
        <taxon>Methanoregulaceae</taxon>
        <taxon>Methanosphaerula</taxon>
    </lineage>
</organism>
<dbReference type="STRING" id="521011.Mpal_1937"/>
<sequence>MVSDVLIIFGMDNALRPFRQTTATFLGDTLEEYHNFLRFYQNMQKL</sequence>
<dbReference type="eggNOG" id="arCOG07868">
    <property type="taxonomic scope" value="Archaea"/>
</dbReference>
<dbReference type="HOGENOM" id="CLU_3178612_0_0_2"/>
<keyword evidence="2" id="KW-1185">Reference proteome</keyword>
<reference evidence="1 2" key="1">
    <citation type="journal article" date="2015" name="Genome Announc.">
        <title>Complete Genome Sequence of Methanosphaerula palustris E1-9CT, a Hydrogenotrophic Methanogen Isolated from a Minerotrophic Fen Peatland.</title>
        <authorList>
            <person name="Cadillo-Quiroz H."/>
            <person name="Browne P."/>
            <person name="Kyrpides N."/>
            <person name="Woyke T."/>
            <person name="Goodwin L."/>
            <person name="Detter C."/>
            <person name="Yavitt J.B."/>
            <person name="Zinder S.H."/>
        </authorList>
    </citation>
    <scope>NUCLEOTIDE SEQUENCE [LARGE SCALE GENOMIC DNA]</scope>
    <source>
        <strain evidence="2">ATCC BAA-1556 / DSM 19958 / E1-9c</strain>
    </source>
</reference>
<evidence type="ECO:0000313" key="1">
    <source>
        <dbReference type="EMBL" id="ACL17241.1"/>
    </source>
</evidence>
<name>B8GKU5_METPE</name>
<dbReference type="EMBL" id="CP001338">
    <property type="protein sequence ID" value="ACL17241.1"/>
    <property type="molecule type" value="Genomic_DNA"/>
</dbReference>